<proteinExistence type="predicted"/>
<name>A0ABP9MRM2_9GAMM</name>
<reference evidence="3" key="1">
    <citation type="journal article" date="2019" name="Int. J. Syst. Evol. Microbiol.">
        <title>The Global Catalogue of Microorganisms (GCM) 10K type strain sequencing project: providing services to taxonomists for standard genome sequencing and annotation.</title>
        <authorList>
            <consortium name="The Broad Institute Genomics Platform"/>
            <consortium name="The Broad Institute Genome Sequencing Center for Infectious Disease"/>
            <person name="Wu L."/>
            <person name="Ma J."/>
        </authorList>
    </citation>
    <scope>NUCLEOTIDE SEQUENCE [LARGE SCALE GENOMIC DNA]</scope>
    <source>
        <strain evidence="3">JCM 18424</strain>
    </source>
</reference>
<organism evidence="2 3">
    <name type="scientific">Wohlfahrtiimonas larvae</name>
    <dbReference type="NCBI Taxonomy" id="1157986"/>
    <lineage>
        <taxon>Bacteria</taxon>
        <taxon>Pseudomonadati</taxon>
        <taxon>Pseudomonadota</taxon>
        <taxon>Gammaproteobacteria</taxon>
        <taxon>Cardiobacteriales</taxon>
        <taxon>Ignatzschineriaceae</taxon>
        <taxon>Wohlfahrtiimonas</taxon>
    </lineage>
</organism>
<evidence type="ECO:0000313" key="2">
    <source>
        <dbReference type="EMBL" id="GAA5098147.1"/>
    </source>
</evidence>
<keyword evidence="1" id="KW-0472">Membrane</keyword>
<feature type="transmembrane region" description="Helical" evidence="1">
    <location>
        <begin position="6"/>
        <end position="32"/>
    </location>
</feature>
<keyword evidence="1" id="KW-1133">Transmembrane helix</keyword>
<dbReference type="Proteomes" id="UP001500631">
    <property type="component" value="Unassembled WGS sequence"/>
</dbReference>
<accession>A0ABP9MRM2</accession>
<sequence>MDFIIGILIFLGWGILWLGVISFKFVLLYFLFKWIDQLFDKYDK</sequence>
<comment type="caution">
    <text evidence="2">The sequence shown here is derived from an EMBL/GenBank/DDBJ whole genome shotgun (WGS) entry which is preliminary data.</text>
</comment>
<evidence type="ECO:0000313" key="3">
    <source>
        <dbReference type="Proteomes" id="UP001500631"/>
    </source>
</evidence>
<keyword evidence="3" id="KW-1185">Reference proteome</keyword>
<protein>
    <submittedName>
        <fullName evidence="2">Uncharacterized protein</fullName>
    </submittedName>
</protein>
<evidence type="ECO:0000256" key="1">
    <source>
        <dbReference type="SAM" id="Phobius"/>
    </source>
</evidence>
<gene>
    <name evidence="2" type="ORF">GCM10023338_10290</name>
</gene>
<keyword evidence="1" id="KW-0812">Transmembrane</keyword>
<dbReference type="EMBL" id="BAABKE010000003">
    <property type="protein sequence ID" value="GAA5098147.1"/>
    <property type="molecule type" value="Genomic_DNA"/>
</dbReference>